<name>A0AAE1HWU6_9NEOP</name>
<keyword evidence="3" id="KW-1185">Reference proteome</keyword>
<dbReference type="AlphaFoldDB" id="A0AAE1HWU6"/>
<proteinExistence type="predicted"/>
<dbReference type="EMBL" id="JAHWGI010001375">
    <property type="protein sequence ID" value="KAK3929022.1"/>
    <property type="molecule type" value="Genomic_DNA"/>
</dbReference>
<dbReference type="Proteomes" id="UP001219518">
    <property type="component" value="Unassembled WGS sequence"/>
</dbReference>
<organism evidence="2 3">
    <name type="scientific">Frankliniella fusca</name>
    <dbReference type="NCBI Taxonomy" id="407009"/>
    <lineage>
        <taxon>Eukaryota</taxon>
        <taxon>Metazoa</taxon>
        <taxon>Ecdysozoa</taxon>
        <taxon>Arthropoda</taxon>
        <taxon>Hexapoda</taxon>
        <taxon>Insecta</taxon>
        <taxon>Pterygota</taxon>
        <taxon>Neoptera</taxon>
        <taxon>Paraneoptera</taxon>
        <taxon>Thysanoptera</taxon>
        <taxon>Terebrantia</taxon>
        <taxon>Thripoidea</taxon>
        <taxon>Thripidae</taxon>
        <taxon>Frankliniella</taxon>
    </lineage>
</organism>
<feature type="region of interest" description="Disordered" evidence="1">
    <location>
        <begin position="220"/>
        <end position="242"/>
    </location>
</feature>
<gene>
    <name evidence="2" type="ORF">KUF71_017508</name>
</gene>
<reference evidence="2" key="1">
    <citation type="submission" date="2021-07" db="EMBL/GenBank/DDBJ databases">
        <authorList>
            <person name="Catto M.A."/>
            <person name="Jacobson A."/>
            <person name="Kennedy G."/>
            <person name="Labadie P."/>
            <person name="Hunt B.G."/>
            <person name="Srinivasan R."/>
        </authorList>
    </citation>
    <scope>NUCLEOTIDE SEQUENCE</scope>
    <source>
        <strain evidence="2">PL_HMW_Pooled</strain>
        <tissue evidence="2">Head</tissue>
    </source>
</reference>
<protein>
    <submittedName>
        <fullName evidence="2">Uncharacterized protein</fullName>
    </submittedName>
</protein>
<reference evidence="2" key="2">
    <citation type="journal article" date="2023" name="BMC Genomics">
        <title>Pest status, molecular evolution, and epigenetic factors derived from the genome assembly of Frankliniella fusca, a thysanopteran phytovirus vector.</title>
        <authorList>
            <person name="Catto M.A."/>
            <person name="Labadie P.E."/>
            <person name="Jacobson A.L."/>
            <person name="Kennedy G.G."/>
            <person name="Srinivasan R."/>
            <person name="Hunt B.G."/>
        </authorList>
    </citation>
    <scope>NUCLEOTIDE SEQUENCE</scope>
    <source>
        <strain evidence="2">PL_HMW_Pooled</strain>
    </source>
</reference>
<evidence type="ECO:0000313" key="2">
    <source>
        <dbReference type="EMBL" id="KAK3929022.1"/>
    </source>
</evidence>
<evidence type="ECO:0000313" key="3">
    <source>
        <dbReference type="Proteomes" id="UP001219518"/>
    </source>
</evidence>
<accession>A0AAE1HWU6</accession>
<evidence type="ECO:0000256" key="1">
    <source>
        <dbReference type="SAM" id="MobiDB-lite"/>
    </source>
</evidence>
<comment type="caution">
    <text evidence="2">The sequence shown here is derived from an EMBL/GenBank/DDBJ whole genome shotgun (WGS) entry which is preliminary data.</text>
</comment>
<sequence>MLRVALGGSISEDGPCIPTQRECEHFRAQSTRRAEAEEISDADAYDAILNDNNSWIVPDEQVTDPDKPDEGTISTQVYDLEEVIAMARSLPQNASKEDVRKILWSLPCLRVTNPETDKAIVPGIKCYANSHAMGTMFRQYKDKKVGLYVGAMLRYLVPERVLAMPHVTARVMCRPNAVGLPKPIFEAIKGTAYYAYGPQKELNQPSDGTGFRPEELQWQHGQGQQEVQQEQQQTGLLHAHQHQQELQLGADLQQGMLQGHYQQQLEFQQGADQQQGPLQAHQQDHMSLAAALGAAIINT</sequence>